<evidence type="ECO:0000256" key="4">
    <source>
        <dbReference type="ARBA" id="ARBA00023239"/>
    </source>
</evidence>
<dbReference type="AlphaFoldDB" id="A0A3M7F7K7"/>
<dbReference type="PANTHER" id="PTHR33337">
    <property type="entry name" value="GFA DOMAIN-CONTAINING PROTEIN"/>
    <property type="match status" value="1"/>
</dbReference>
<protein>
    <recommendedName>
        <fullName evidence="5">CENP-V/GFA domain-containing protein</fullName>
    </recommendedName>
</protein>
<evidence type="ECO:0000313" key="7">
    <source>
        <dbReference type="Proteomes" id="UP000268823"/>
    </source>
</evidence>
<evidence type="ECO:0000313" key="6">
    <source>
        <dbReference type="EMBL" id="RMY84878.1"/>
    </source>
</evidence>
<evidence type="ECO:0000256" key="2">
    <source>
        <dbReference type="ARBA" id="ARBA00022723"/>
    </source>
</evidence>
<keyword evidence="4" id="KW-0456">Lyase</keyword>
<dbReference type="Pfam" id="PF04828">
    <property type="entry name" value="GFA"/>
    <property type="match status" value="1"/>
</dbReference>
<dbReference type="VEuPathDB" id="FungiDB:BTJ68_15132"/>
<dbReference type="SUPFAM" id="SSF51316">
    <property type="entry name" value="Mss4-like"/>
    <property type="match status" value="1"/>
</dbReference>
<keyword evidence="2" id="KW-0479">Metal-binding</keyword>
<gene>
    <name evidence="6" type="ORF">D0861_06734</name>
</gene>
<dbReference type="PANTHER" id="PTHR33337:SF8">
    <property type="entry name" value="CENP-V_GFA DOMAIN-CONTAINING PROTEIN"/>
    <property type="match status" value="1"/>
</dbReference>
<evidence type="ECO:0000259" key="5">
    <source>
        <dbReference type="Pfam" id="PF04828"/>
    </source>
</evidence>
<dbReference type="Proteomes" id="UP000268823">
    <property type="component" value="Unassembled WGS sequence"/>
</dbReference>
<proteinExistence type="inferred from homology"/>
<comment type="caution">
    <text evidence="6">The sequence shown here is derived from an EMBL/GenBank/DDBJ whole genome shotgun (WGS) entry which is preliminary data.</text>
</comment>
<dbReference type="InterPro" id="IPR006913">
    <property type="entry name" value="CENP-V/GFA"/>
</dbReference>
<feature type="domain" description="CENP-V/GFA" evidence="5">
    <location>
        <begin position="20"/>
        <end position="124"/>
    </location>
</feature>
<comment type="similarity">
    <text evidence="1">Belongs to the Gfa family.</text>
</comment>
<keyword evidence="3" id="KW-0862">Zinc</keyword>
<organism evidence="6 7">
    <name type="scientific">Hortaea werneckii</name>
    <name type="common">Black yeast</name>
    <name type="synonym">Cladosporium werneckii</name>
    <dbReference type="NCBI Taxonomy" id="91943"/>
    <lineage>
        <taxon>Eukaryota</taxon>
        <taxon>Fungi</taxon>
        <taxon>Dikarya</taxon>
        <taxon>Ascomycota</taxon>
        <taxon>Pezizomycotina</taxon>
        <taxon>Dothideomycetes</taxon>
        <taxon>Dothideomycetidae</taxon>
        <taxon>Mycosphaerellales</taxon>
        <taxon>Teratosphaeriaceae</taxon>
        <taxon>Hortaea</taxon>
    </lineage>
</organism>
<dbReference type="OrthoDB" id="428768at2759"/>
<dbReference type="InterPro" id="IPR011057">
    <property type="entry name" value="Mss4-like_sf"/>
</dbReference>
<evidence type="ECO:0000256" key="3">
    <source>
        <dbReference type="ARBA" id="ARBA00022833"/>
    </source>
</evidence>
<sequence length="149" mass="16530">MPERIALRSEGASGGRENQTATATCYCGAVQLEVITASMFATNFIVLETHMKHNRGEDKLTRFEQSATIASGYAMENSFCSVCGTLMYRRARHFPGWIIARTGTVDDQDLHDSVLKPRFELFAENKGEWLPQVEVQVSSIGNQIPGSKI</sequence>
<name>A0A3M7F7K7_HORWE</name>
<dbReference type="EMBL" id="QWIR01000142">
    <property type="protein sequence ID" value="RMY84878.1"/>
    <property type="molecule type" value="Genomic_DNA"/>
</dbReference>
<accession>A0A3M7F7K7</accession>
<dbReference type="GO" id="GO:0046872">
    <property type="term" value="F:metal ion binding"/>
    <property type="evidence" value="ECO:0007669"/>
    <property type="project" value="UniProtKB-KW"/>
</dbReference>
<dbReference type="Gene3D" id="3.90.1590.10">
    <property type="entry name" value="glutathione-dependent formaldehyde- activating enzyme (gfa)"/>
    <property type="match status" value="1"/>
</dbReference>
<reference evidence="6 7" key="1">
    <citation type="journal article" date="2018" name="BMC Genomics">
        <title>Genomic evidence for intraspecific hybridization in a clonal and extremely halotolerant yeast.</title>
        <authorList>
            <person name="Gostincar C."/>
            <person name="Stajich J.E."/>
            <person name="Zupancic J."/>
            <person name="Zalar P."/>
            <person name="Gunde-Cimerman N."/>
        </authorList>
    </citation>
    <scope>NUCLEOTIDE SEQUENCE [LARGE SCALE GENOMIC DNA]</scope>
    <source>
        <strain evidence="6 7">EXF-2788</strain>
    </source>
</reference>
<evidence type="ECO:0000256" key="1">
    <source>
        <dbReference type="ARBA" id="ARBA00005495"/>
    </source>
</evidence>
<dbReference type="GO" id="GO:0016846">
    <property type="term" value="F:carbon-sulfur lyase activity"/>
    <property type="evidence" value="ECO:0007669"/>
    <property type="project" value="InterPro"/>
</dbReference>